<dbReference type="RefSeq" id="WP_114069121.1">
    <property type="nucleotide sequence ID" value="NZ_CP030850.1"/>
</dbReference>
<evidence type="ECO:0000313" key="8">
    <source>
        <dbReference type="Proteomes" id="UP000251993"/>
    </source>
</evidence>
<feature type="transmembrane region" description="Helical" evidence="5">
    <location>
        <begin position="184"/>
        <end position="202"/>
    </location>
</feature>
<dbReference type="InterPro" id="IPR020846">
    <property type="entry name" value="MFS_dom"/>
</dbReference>
<organism evidence="7 8">
    <name type="scientific">Runella rosea</name>
    <dbReference type="NCBI Taxonomy" id="2259595"/>
    <lineage>
        <taxon>Bacteria</taxon>
        <taxon>Pseudomonadati</taxon>
        <taxon>Bacteroidota</taxon>
        <taxon>Cytophagia</taxon>
        <taxon>Cytophagales</taxon>
        <taxon>Spirosomataceae</taxon>
        <taxon>Runella</taxon>
    </lineage>
</organism>
<evidence type="ECO:0000256" key="2">
    <source>
        <dbReference type="ARBA" id="ARBA00022692"/>
    </source>
</evidence>
<feature type="transmembrane region" description="Helical" evidence="5">
    <location>
        <begin position="301"/>
        <end position="319"/>
    </location>
</feature>
<feature type="transmembrane region" description="Helical" evidence="5">
    <location>
        <begin position="392"/>
        <end position="410"/>
    </location>
</feature>
<dbReference type="PANTHER" id="PTHR23508">
    <property type="entry name" value="CARBOXYLIC ACID TRANSPORTER PROTEIN HOMOLOG"/>
    <property type="match status" value="1"/>
</dbReference>
<feature type="domain" description="Major facilitator superfamily (MFS) profile" evidence="6">
    <location>
        <begin position="24"/>
        <end position="415"/>
    </location>
</feature>
<dbReference type="SUPFAM" id="SSF103473">
    <property type="entry name" value="MFS general substrate transporter"/>
    <property type="match status" value="1"/>
</dbReference>
<proteinExistence type="predicted"/>
<dbReference type="OrthoDB" id="9787026at2"/>
<feature type="transmembrane region" description="Helical" evidence="5">
    <location>
        <begin position="156"/>
        <end position="178"/>
    </location>
</feature>
<dbReference type="Proteomes" id="UP000251993">
    <property type="component" value="Chromosome"/>
</dbReference>
<protein>
    <submittedName>
        <fullName evidence="7">MFS transporter</fullName>
    </submittedName>
</protein>
<keyword evidence="3 5" id="KW-1133">Transmembrane helix</keyword>
<keyword evidence="4 5" id="KW-0472">Membrane</keyword>
<feature type="transmembrane region" description="Helical" evidence="5">
    <location>
        <begin position="325"/>
        <end position="348"/>
    </location>
</feature>
<dbReference type="GO" id="GO:0005886">
    <property type="term" value="C:plasma membrane"/>
    <property type="evidence" value="ECO:0007669"/>
    <property type="project" value="TreeGrafter"/>
</dbReference>
<dbReference type="KEGG" id="run:DR864_22730"/>
<feature type="transmembrane region" description="Helical" evidence="5">
    <location>
        <begin position="231"/>
        <end position="252"/>
    </location>
</feature>
<keyword evidence="8" id="KW-1185">Reference proteome</keyword>
<evidence type="ECO:0000256" key="4">
    <source>
        <dbReference type="ARBA" id="ARBA00023136"/>
    </source>
</evidence>
<feature type="transmembrane region" description="Helical" evidence="5">
    <location>
        <begin position="272"/>
        <end position="292"/>
    </location>
</feature>
<feature type="transmembrane region" description="Helical" evidence="5">
    <location>
        <begin position="127"/>
        <end position="144"/>
    </location>
</feature>
<dbReference type="Gene3D" id="1.20.1250.20">
    <property type="entry name" value="MFS general substrate transporter like domains"/>
    <property type="match status" value="1"/>
</dbReference>
<dbReference type="InterPro" id="IPR011701">
    <property type="entry name" value="MFS"/>
</dbReference>
<feature type="transmembrane region" description="Helical" evidence="5">
    <location>
        <begin position="24"/>
        <end position="47"/>
    </location>
</feature>
<dbReference type="EMBL" id="CP030850">
    <property type="protein sequence ID" value="AXE20358.1"/>
    <property type="molecule type" value="Genomic_DNA"/>
</dbReference>
<evidence type="ECO:0000259" key="6">
    <source>
        <dbReference type="PROSITE" id="PS50850"/>
    </source>
</evidence>
<evidence type="ECO:0000313" key="7">
    <source>
        <dbReference type="EMBL" id="AXE20358.1"/>
    </source>
</evidence>
<dbReference type="Pfam" id="PF07690">
    <property type="entry name" value="MFS_1"/>
    <property type="match status" value="1"/>
</dbReference>
<dbReference type="PROSITE" id="PS50850">
    <property type="entry name" value="MFS"/>
    <property type="match status" value="1"/>
</dbReference>
<dbReference type="PANTHER" id="PTHR23508:SF10">
    <property type="entry name" value="CARBOXYLIC ACID TRANSPORTER PROTEIN HOMOLOG"/>
    <property type="match status" value="1"/>
</dbReference>
<sequence length="416" mass="44317">MMKVDKINPLAGQLTEGPSAPQNLAFALCMISYLFGGTVATLMSVYLPVAVPELLGGNVSEVRLGEVGAYIGAAFLYGWGVGGLTFGVVSDRIGRVKSLVLVTGLYGIATLLTVFVPNWYALIASRFAAGMGIGGVLLISTVYLSEIWPVRTRPIALGILAVAFPIGIVTTGGLNVFFANWRDAFWLGIIPIGTALAMTQWLPESVAWESSRQTYHKQTSGLWDADNRPNLIIGTLIFGSVLIGLWGIFSWIPTWVQSLLPVGQNGQQERGITMMLLGSGGIVGGVLSGFLIKSLGVRKTLIVTFLGCALVSFVLFLTNRSFSPIVYVEMACLSLFFGISQGALSGYIPQLFPTVIRATAAGFCFNIGRFFTATSVFFVGAMVAFFGGLSNALLTFSVAFLVSLAGAFFSSETNKQ</sequence>
<dbReference type="GO" id="GO:0046943">
    <property type="term" value="F:carboxylic acid transmembrane transporter activity"/>
    <property type="evidence" value="ECO:0007669"/>
    <property type="project" value="TreeGrafter"/>
</dbReference>
<evidence type="ECO:0000256" key="1">
    <source>
        <dbReference type="ARBA" id="ARBA00004141"/>
    </source>
</evidence>
<comment type="subcellular location">
    <subcellularLocation>
        <location evidence="1">Membrane</location>
        <topology evidence="1">Multi-pass membrane protein</topology>
    </subcellularLocation>
</comment>
<evidence type="ECO:0000256" key="5">
    <source>
        <dbReference type="SAM" id="Phobius"/>
    </source>
</evidence>
<accession>A0A344TNY7</accession>
<gene>
    <name evidence="7" type="ORF">DR864_22730</name>
</gene>
<name>A0A344TNY7_9BACT</name>
<dbReference type="InterPro" id="IPR036259">
    <property type="entry name" value="MFS_trans_sf"/>
</dbReference>
<feature type="transmembrane region" description="Helical" evidence="5">
    <location>
        <begin position="67"/>
        <end position="87"/>
    </location>
</feature>
<feature type="transmembrane region" description="Helical" evidence="5">
    <location>
        <begin position="99"/>
        <end position="121"/>
    </location>
</feature>
<dbReference type="AlphaFoldDB" id="A0A344TNY7"/>
<feature type="transmembrane region" description="Helical" evidence="5">
    <location>
        <begin position="360"/>
        <end position="386"/>
    </location>
</feature>
<evidence type="ECO:0000256" key="3">
    <source>
        <dbReference type="ARBA" id="ARBA00022989"/>
    </source>
</evidence>
<reference evidence="7 8" key="1">
    <citation type="submission" date="2018-07" db="EMBL/GenBank/DDBJ databases">
        <title>Genome sequencing of Runella.</title>
        <authorList>
            <person name="Baek M.-G."/>
            <person name="Yi H."/>
        </authorList>
    </citation>
    <scope>NUCLEOTIDE SEQUENCE [LARGE SCALE GENOMIC DNA]</scope>
    <source>
        <strain evidence="7 8">HYN0085</strain>
    </source>
</reference>
<keyword evidence="2 5" id="KW-0812">Transmembrane</keyword>